<accession>A0A0F8Y5G6</accession>
<gene>
    <name evidence="1" type="ORF">LCGC14_2861100</name>
</gene>
<proteinExistence type="predicted"/>
<reference evidence="1" key="1">
    <citation type="journal article" date="2015" name="Nature">
        <title>Complex archaea that bridge the gap between prokaryotes and eukaryotes.</title>
        <authorList>
            <person name="Spang A."/>
            <person name="Saw J.H."/>
            <person name="Jorgensen S.L."/>
            <person name="Zaremba-Niedzwiedzka K."/>
            <person name="Martijn J."/>
            <person name="Lind A.E."/>
            <person name="van Eijk R."/>
            <person name="Schleper C."/>
            <person name="Guy L."/>
            <person name="Ettema T.J."/>
        </authorList>
    </citation>
    <scope>NUCLEOTIDE SEQUENCE</scope>
</reference>
<name>A0A0F8Y5G6_9ZZZZ</name>
<comment type="caution">
    <text evidence="1">The sequence shown here is derived from an EMBL/GenBank/DDBJ whole genome shotgun (WGS) entry which is preliminary data.</text>
</comment>
<feature type="non-terminal residue" evidence="1">
    <location>
        <position position="1"/>
    </location>
</feature>
<sequence>NYTGVNVEFEITVDSYEYSVIESLIKKADIDTDDFKKMQTCFSNLRKKVETGFKMVDLT</sequence>
<evidence type="ECO:0000313" key="1">
    <source>
        <dbReference type="EMBL" id="KKK76687.1"/>
    </source>
</evidence>
<organism evidence="1">
    <name type="scientific">marine sediment metagenome</name>
    <dbReference type="NCBI Taxonomy" id="412755"/>
    <lineage>
        <taxon>unclassified sequences</taxon>
        <taxon>metagenomes</taxon>
        <taxon>ecological metagenomes</taxon>
    </lineage>
</organism>
<protein>
    <submittedName>
        <fullName evidence="1">Uncharacterized protein</fullName>
    </submittedName>
</protein>
<dbReference type="AlphaFoldDB" id="A0A0F8Y5G6"/>
<dbReference type="EMBL" id="LAZR01055297">
    <property type="protein sequence ID" value="KKK76687.1"/>
    <property type="molecule type" value="Genomic_DNA"/>
</dbReference>